<sequence length="93" mass="9863">TGGNGGISLNNRRWRLGRSFGSATSAVISSNHQLQPGEHVHPYHSSLKGLTVIGLLCWILNMSVWGLFFLSSFGVAITAQAPGFKAPGFILPG</sequence>
<reference evidence="2 3" key="1">
    <citation type="submission" date="2021-06" db="EMBL/GenBank/DDBJ databases">
        <authorList>
            <person name="Palmer J.M."/>
        </authorList>
    </citation>
    <scope>NUCLEOTIDE SEQUENCE [LARGE SCALE GENOMIC DNA]</scope>
    <source>
        <strain evidence="3">if_2019</strain>
        <tissue evidence="2">Muscle</tissue>
    </source>
</reference>
<protein>
    <submittedName>
        <fullName evidence="2">Uncharacterized protein</fullName>
    </submittedName>
</protein>
<keyword evidence="1" id="KW-0812">Transmembrane</keyword>
<keyword evidence="3" id="KW-1185">Reference proteome</keyword>
<name>A0ABV0TPF6_9TELE</name>
<accession>A0ABV0TPF6</accession>
<keyword evidence="1" id="KW-1133">Transmembrane helix</keyword>
<gene>
    <name evidence="2" type="ORF">ILYODFUR_035052</name>
</gene>
<organism evidence="2 3">
    <name type="scientific">Ilyodon furcidens</name>
    <name type="common">goldbreast splitfin</name>
    <dbReference type="NCBI Taxonomy" id="33524"/>
    <lineage>
        <taxon>Eukaryota</taxon>
        <taxon>Metazoa</taxon>
        <taxon>Chordata</taxon>
        <taxon>Craniata</taxon>
        <taxon>Vertebrata</taxon>
        <taxon>Euteleostomi</taxon>
        <taxon>Actinopterygii</taxon>
        <taxon>Neopterygii</taxon>
        <taxon>Teleostei</taxon>
        <taxon>Neoteleostei</taxon>
        <taxon>Acanthomorphata</taxon>
        <taxon>Ovalentaria</taxon>
        <taxon>Atherinomorphae</taxon>
        <taxon>Cyprinodontiformes</taxon>
        <taxon>Goodeidae</taxon>
        <taxon>Ilyodon</taxon>
    </lineage>
</organism>
<evidence type="ECO:0000256" key="1">
    <source>
        <dbReference type="SAM" id="Phobius"/>
    </source>
</evidence>
<dbReference type="EMBL" id="JAHRIQ010041278">
    <property type="protein sequence ID" value="MEQ2234797.1"/>
    <property type="molecule type" value="Genomic_DNA"/>
</dbReference>
<comment type="caution">
    <text evidence="2">The sequence shown here is derived from an EMBL/GenBank/DDBJ whole genome shotgun (WGS) entry which is preliminary data.</text>
</comment>
<proteinExistence type="predicted"/>
<feature type="non-terminal residue" evidence="2">
    <location>
        <position position="1"/>
    </location>
</feature>
<keyword evidence="1" id="KW-0472">Membrane</keyword>
<dbReference type="Proteomes" id="UP001482620">
    <property type="component" value="Unassembled WGS sequence"/>
</dbReference>
<evidence type="ECO:0000313" key="2">
    <source>
        <dbReference type="EMBL" id="MEQ2234797.1"/>
    </source>
</evidence>
<feature type="transmembrane region" description="Helical" evidence="1">
    <location>
        <begin position="52"/>
        <end position="77"/>
    </location>
</feature>
<evidence type="ECO:0000313" key="3">
    <source>
        <dbReference type="Proteomes" id="UP001482620"/>
    </source>
</evidence>